<feature type="coiled-coil region" evidence="10">
    <location>
        <begin position="146"/>
        <end position="177"/>
    </location>
</feature>
<dbReference type="Proteomes" id="UP000095285">
    <property type="component" value="Unassembled WGS sequence"/>
</dbReference>
<keyword evidence="8 9" id="KW-0472">Membrane</keyword>
<feature type="transmembrane region" description="Helical" evidence="9">
    <location>
        <begin position="478"/>
        <end position="502"/>
    </location>
</feature>
<evidence type="ECO:0000256" key="7">
    <source>
        <dbReference type="ARBA" id="ARBA00023065"/>
    </source>
</evidence>
<dbReference type="STRING" id="7209.A0A1I7VX51"/>
<dbReference type="InterPro" id="IPR026028">
    <property type="entry name" value="V-type_ATPase_116kDa_su_euka"/>
</dbReference>
<comment type="function">
    <text evidence="9">Essential component of the vacuolar proton pump (V-ATPase), a multimeric enzyme that catalyzes the translocation of protons across the membranes. Required for assembly and activity of the V-ATPase.</text>
</comment>
<protein>
    <recommendedName>
        <fullName evidence="9">V-type proton ATPase subunit a</fullName>
    </recommendedName>
</protein>
<dbReference type="InterPro" id="IPR002490">
    <property type="entry name" value="V-ATPase_116kDa_su"/>
</dbReference>
<evidence type="ECO:0000256" key="4">
    <source>
        <dbReference type="ARBA" id="ARBA00022692"/>
    </source>
</evidence>
<keyword evidence="3 9" id="KW-0813">Transport</keyword>
<evidence type="ECO:0000256" key="3">
    <source>
        <dbReference type="ARBA" id="ARBA00022448"/>
    </source>
</evidence>
<sequence length="914" mass="105657">MTNRDLIMFQSRLARHLFKRWALVENVFGYQSFWDDVWRRIKFNEEGCDRNGMGSLYRSEPMSLCQLFLHSEMAYDEIAKLGELGVVHFIDLNSEMNSFQRRFVGDLKRCNLMAQKLKFIEEQILADSIPVPQINGFVPAPPPSEMNTLEAEIEKIEEQLIENKRNMENLMDNYAQLNECMQCINKVQHLLTDEQRQQLKQSMLGMDQENLISGIDAIRRELTNVVIRKKDSIIPSRMSNIFSGENFIAGIVERRYTTALERLLWRTCGLNIFVRTVTIDFSEDPLLSDTPPKDVFMVFFSGEVLGLRVRKICKCYQAEIYDYKDPANDRVLHVTTLFGRVTEIKSVIEETRRYRNKLLQATACKAREWDIKLQKMSAVFGAMNMCNVDITQRYLIAECWIPTVDVTRVRNNFSKTSMEKNGSVLLSFLCEIETNKVPPTYFRVNKFTKVFQNIVNSYGTATYREINPALWTTITFPFLFAIMFGDAGHGLIMLFIALAFILFEKKIEIDDEIMGTFYHGRYVILLMGLFSLYTGFIYNDFYSRSMNLFGSSWRNPYDVSLFDLKPSEESAQIDLTLPPQYAYDRNKGPYVFGLDPVWNLAGNRLIFTNSMKMKTSVIFGIIQMTFGVMLNLLNFLYFRSTIDICSTFIPQILFLCCILIYLCIQITVKWLMFSTIPGDVFGFFYPGSHCAPSLLIGLINMCMLKPRKEGFWNLSSSSELEQCYLQAWYPNQGMVEKGLLILAILCIPVMLLVKPFYLKFKFWKIGDEEIANIDDSEVKCDFMDVFIYQAIHTIEFALGCISHTASYLRLWALSLAHAQLSEVLWSMVLGMAFSLNAWSSGPLLYLVSWLYGLLTFVILILMEGLSTFLHALRLHWVEFQSKFYDGHGYSFKPFAFAQMKSFKLVSKKDGSVTC</sequence>
<dbReference type="OrthoDB" id="10264220at2759"/>
<evidence type="ECO:0000256" key="5">
    <source>
        <dbReference type="ARBA" id="ARBA00022781"/>
    </source>
</evidence>
<evidence type="ECO:0000256" key="9">
    <source>
        <dbReference type="RuleBase" id="RU361189"/>
    </source>
</evidence>
<dbReference type="PANTHER" id="PTHR11629:SF58">
    <property type="entry name" value="V-TYPE PROTON ATPASE 116 KDA SUBUNIT A 3"/>
    <property type="match status" value="1"/>
</dbReference>
<gene>
    <name evidence="12" type="primary">LOAG_16993</name>
</gene>
<accession>A0A1I7VX51</accession>
<keyword evidence="6 9" id="KW-1133">Transmembrane helix</keyword>
<dbReference type="PANTHER" id="PTHR11629">
    <property type="entry name" value="VACUOLAR PROTON ATPASES"/>
    <property type="match status" value="1"/>
</dbReference>
<evidence type="ECO:0000256" key="8">
    <source>
        <dbReference type="ARBA" id="ARBA00023136"/>
    </source>
</evidence>
<keyword evidence="7 9" id="KW-0406">Ion transport</keyword>
<dbReference type="GO" id="GO:0007035">
    <property type="term" value="P:vacuolar acidification"/>
    <property type="evidence" value="ECO:0007669"/>
    <property type="project" value="TreeGrafter"/>
</dbReference>
<feature type="transmembrane region" description="Helical" evidence="9">
    <location>
        <begin position="522"/>
        <end position="539"/>
    </location>
</feature>
<dbReference type="eggNOG" id="KOG2189">
    <property type="taxonomic scope" value="Eukaryota"/>
</dbReference>
<comment type="similarity">
    <text evidence="2 9">Belongs to the V-ATPase 116 kDa subunit family.</text>
</comment>
<keyword evidence="11" id="KW-1185">Reference proteome</keyword>
<proteinExistence type="inferred from homology"/>
<feature type="transmembrane region" description="Helical" evidence="9">
    <location>
        <begin position="648"/>
        <end position="671"/>
    </location>
</feature>
<dbReference type="GO" id="GO:0005886">
    <property type="term" value="C:plasma membrane"/>
    <property type="evidence" value="ECO:0007669"/>
    <property type="project" value="TreeGrafter"/>
</dbReference>
<name>A0A1I7VX51_LOALO</name>
<dbReference type="InParanoid" id="A0A1I7VX51"/>
<feature type="transmembrane region" description="Helical" evidence="9">
    <location>
        <begin position="739"/>
        <end position="757"/>
    </location>
</feature>
<evidence type="ECO:0000256" key="6">
    <source>
        <dbReference type="ARBA" id="ARBA00022989"/>
    </source>
</evidence>
<keyword evidence="5 9" id="KW-0375">Hydrogen ion transport</keyword>
<reference evidence="11" key="1">
    <citation type="submission" date="2012-04" db="EMBL/GenBank/DDBJ databases">
        <title>The Genome Sequence of Loa loa.</title>
        <authorList>
            <consortium name="The Broad Institute Genome Sequencing Platform"/>
            <consortium name="Broad Institute Genome Sequencing Center for Infectious Disease"/>
            <person name="Nutman T.B."/>
            <person name="Fink D.L."/>
            <person name="Russ C."/>
            <person name="Young S."/>
            <person name="Zeng Q."/>
            <person name="Gargeya S."/>
            <person name="Alvarado L."/>
            <person name="Berlin A."/>
            <person name="Chapman S.B."/>
            <person name="Chen Z."/>
            <person name="Freedman E."/>
            <person name="Gellesch M."/>
            <person name="Goldberg J."/>
            <person name="Griggs A."/>
            <person name="Gujja S."/>
            <person name="Heilman E.R."/>
            <person name="Heiman D."/>
            <person name="Howarth C."/>
            <person name="Mehta T."/>
            <person name="Neiman D."/>
            <person name="Pearson M."/>
            <person name="Roberts A."/>
            <person name="Saif S."/>
            <person name="Shea T."/>
            <person name="Shenoy N."/>
            <person name="Sisk P."/>
            <person name="Stolte C."/>
            <person name="Sykes S."/>
            <person name="White J."/>
            <person name="Yandava C."/>
            <person name="Haas B."/>
            <person name="Henn M.R."/>
            <person name="Nusbaum C."/>
            <person name="Birren B."/>
        </authorList>
    </citation>
    <scope>NUCLEOTIDE SEQUENCE [LARGE SCALE GENOMIC DNA]</scope>
</reference>
<reference evidence="12" key="2">
    <citation type="submission" date="2016-11" db="UniProtKB">
        <authorList>
            <consortium name="WormBaseParasite"/>
        </authorList>
    </citation>
    <scope>IDENTIFICATION</scope>
</reference>
<feature type="transmembrane region" description="Helical" evidence="9">
    <location>
        <begin position="683"/>
        <end position="704"/>
    </location>
</feature>
<evidence type="ECO:0000256" key="10">
    <source>
        <dbReference type="SAM" id="Coils"/>
    </source>
</evidence>
<comment type="subcellular location">
    <subcellularLocation>
        <location evidence="1">Membrane</location>
        <topology evidence="1">Multi-pass membrane protein</topology>
    </subcellularLocation>
</comment>
<dbReference type="Pfam" id="PF01496">
    <property type="entry name" value="V_ATPase_I"/>
    <property type="match status" value="2"/>
</dbReference>
<evidence type="ECO:0000313" key="12">
    <source>
        <dbReference type="WBParaSite" id="EN70_7254"/>
    </source>
</evidence>
<dbReference type="AlphaFoldDB" id="A0A1I7VX51"/>
<evidence type="ECO:0000313" key="11">
    <source>
        <dbReference type="Proteomes" id="UP000095285"/>
    </source>
</evidence>
<dbReference type="PIRSF" id="PIRSF001293">
    <property type="entry name" value="ATP6V0A1"/>
    <property type="match status" value="1"/>
</dbReference>
<organism evidence="11 12">
    <name type="scientific">Loa loa</name>
    <name type="common">Eye worm</name>
    <name type="synonym">Filaria loa</name>
    <dbReference type="NCBI Taxonomy" id="7209"/>
    <lineage>
        <taxon>Eukaryota</taxon>
        <taxon>Metazoa</taxon>
        <taxon>Ecdysozoa</taxon>
        <taxon>Nematoda</taxon>
        <taxon>Chromadorea</taxon>
        <taxon>Rhabditida</taxon>
        <taxon>Spirurina</taxon>
        <taxon>Spiruromorpha</taxon>
        <taxon>Filarioidea</taxon>
        <taxon>Onchocercidae</taxon>
        <taxon>Loa</taxon>
    </lineage>
</organism>
<dbReference type="WBParaSite" id="EN70_7254">
    <property type="protein sequence ID" value="EN70_7254"/>
    <property type="gene ID" value="EN70_7254"/>
</dbReference>
<keyword evidence="10" id="KW-0175">Coiled coil</keyword>
<feature type="transmembrane region" description="Helical" evidence="9">
    <location>
        <begin position="617"/>
        <end position="636"/>
    </location>
</feature>
<dbReference type="GO" id="GO:0046961">
    <property type="term" value="F:proton-transporting ATPase activity, rotational mechanism"/>
    <property type="evidence" value="ECO:0007669"/>
    <property type="project" value="InterPro"/>
</dbReference>
<feature type="transmembrane region" description="Helical" evidence="9">
    <location>
        <begin position="786"/>
        <end position="808"/>
    </location>
</feature>
<feature type="transmembrane region" description="Helical" evidence="9">
    <location>
        <begin position="820"/>
        <end position="838"/>
    </location>
</feature>
<keyword evidence="4 9" id="KW-0812">Transmembrane</keyword>
<evidence type="ECO:0000256" key="2">
    <source>
        <dbReference type="ARBA" id="ARBA00009904"/>
    </source>
</evidence>
<evidence type="ECO:0000256" key="1">
    <source>
        <dbReference type="ARBA" id="ARBA00004141"/>
    </source>
</evidence>
<dbReference type="GO" id="GO:0000220">
    <property type="term" value="C:vacuolar proton-transporting V-type ATPase, V0 domain"/>
    <property type="evidence" value="ECO:0007669"/>
    <property type="project" value="InterPro"/>
</dbReference>
<feature type="transmembrane region" description="Helical" evidence="9">
    <location>
        <begin position="850"/>
        <end position="872"/>
    </location>
</feature>
<dbReference type="GO" id="GO:0051117">
    <property type="term" value="F:ATPase binding"/>
    <property type="evidence" value="ECO:0007669"/>
    <property type="project" value="TreeGrafter"/>
</dbReference>